<organism evidence="3 4">
    <name type="scientific">Lactuca saligna</name>
    <name type="common">Willowleaf lettuce</name>
    <dbReference type="NCBI Taxonomy" id="75948"/>
    <lineage>
        <taxon>Eukaryota</taxon>
        <taxon>Viridiplantae</taxon>
        <taxon>Streptophyta</taxon>
        <taxon>Embryophyta</taxon>
        <taxon>Tracheophyta</taxon>
        <taxon>Spermatophyta</taxon>
        <taxon>Magnoliopsida</taxon>
        <taxon>eudicotyledons</taxon>
        <taxon>Gunneridae</taxon>
        <taxon>Pentapetalae</taxon>
        <taxon>asterids</taxon>
        <taxon>campanulids</taxon>
        <taxon>Asterales</taxon>
        <taxon>Asteraceae</taxon>
        <taxon>Cichorioideae</taxon>
        <taxon>Cichorieae</taxon>
        <taxon>Lactucinae</taxon>
        <taxon>Lactuca</taxon>
    </lineage>
</organism>
<keyword evidence="4" id="KW-1185">Reference proteome</keyword>
<name>A0AA35Z6L8_LACSI</name>
<accession>A0AA35Z6L8</accession>
<protein>
    <submittedName>
        <fullName evidence="3">Uncharacterized protein</fullName>
    </submittedName>
</protein>
<keyword evidence="2" id="KW-1133">Transmembrane helix</keyword>
<keyword evidence="2" id="KW-0812">Transmembrane</keyword>
<proteinExistence type="predicted"/>
<feature type="transmembrane region" description="Helical" evidence="2">
    <location>
        <begin position="89"/>
        <end position="110"/>
    </location>
</feature>
<gene>
    <name evidence="3" type="ORF">LSALG_LOCUS25693</name>
</gene>
<dbReference type="EMBL" id="OX465081">
    <property type="protein sequence ID" value="CAI9286267.1"/>
    <property type="molecule type" value="Genomic_DNA"/>
</dbReference>
<sequence length="227" mass="26306">MVPCRWSSHTFTDISIVFDEIYVVHFPDEQTVPMVIAIGLSSCDYTYDSSLDHGNLRVETLLQKLEEFVIKDEELNKQESVDRIGSTLLSGYLSMALCYMLPLCIQFFLLKDQWCVYIHVLFGHNILHSCNRDWNGMMYTKYLTTYNLINREGDFSDLLIDFQFGHHQFYFRSLFKSQIISDQLEIGRKKKRKAKETKSRNLQDTAKKSSGGAKEELQVSKAASAQQ</sequence>
<evidence type="ECO:0000313" key="4">
    <source>
        <dbReference type="Proteomes" id="UP001177003"/>
    </source>
</evidence>
<evidence type="ECO:0000256" key="1">
    <source>
        <dbReference type="SAM" id="MobiDB-lite"/>
    </source>
</evidence>
<dbReference type="Proteomes" id="UP001177003">
    <property type="component" value="Chromosome 5"/>
</dbReference>
<evidence type="ECO:0000256" key="2">
    <source>
        <dbReference type="SAM" id="Phobius"/>
    </source>
</evidence>
<keyword evidence="2" id="KW-0472">Membrane</keyword>
<feature type="region of interest" description="Disordered" evidence="1">
    <location>
        <begin position="189"/>
        <end position="227"/>
    </location>
</feature>
<evidence type="ECO:0000313" key="3">
    <source>
        <dbReference type="EMBL" id="CAI9286267.1"/>
    </source>
</evidence>
<reference evidence="3" key="1">
    <citation type="submission" date="2023-04" db="EMBL/GenBank/DDBJ databases">
        <authorList>
            <person name="Vijverberg K."/>
            <person name="Xiong W."/>
            <person name="Schranz E."/>
        </authorList>
    </citation>
    <scope>NUCLEOTIDE SEQUENCE</scope>
</reference>
<feature type="compositionally biased region" description="Basic and acidic residues" evidence="1">
    <location>
        <begin position="196"/>
        <end position="218"/>
    </location>
</feature>
<dbReference type="AlphaFoldDB" id="A0AA35Z6L8"/>